<sequence>MSQYTSYTIPHDENHNKGPALEAVNLVSFILAFLMVTARVLYRYFKIKATAWDDYMIILATVAAAVNTAFIMKYVEYGGGRHTVYLKMKAVDVAKWSTIAQLPFIISTTLTKVSIALMILRISNSKKLKWAMAPLVTVVVCVNLAGIVILAARCKPFESNWNYAIPKPKCWPRTVLKNQNYLQGIVSIVSDLVYTVLPIFVVWGLNITRRQKIAISGLIGLGLLATACSIARLVLYETYTNWTDSTYGLSDLQIWTALEQNLGIVAASLPTLRVFFKELGQSLRSSAGSIFGAITARSRGSLSERLGSKESASSLEKGIDWHNGDRNTSEKSPKTQVASHPLEQEMDLKYLGGSLEMQGQRESR</sequence>
<dbReference type="PANTHER" id="PTHR33048">
    <property type="entry name" value="PTH11-LIKE INTEGRAL MEMBRANE PROTEIN (AFU_ORTHOLOGUE AFUA_5G11245)"/>
    <property type="match status" value="1"/>
</dbReference>
<feature type="transmembrane region" description="Helical" evidence="7">
    <location>
        <begin position="54"/>
        <end position="75"/>
    </location>
</feature>
<keyword evidence="3 7" id="KW-1133">Transmembrane helix</keyword>
<keyword evidence="2 7" id="KW-0812">Transmembrane</keyword>
<dbReference type="OrthoDB" id="3934549at2759"/>
<comment type="similarity">
    <text evidence="5">Belongs to the SAT4 family.</text>
</comment>
<evidence type="ECO:0000256" key="1">
    <source>
        <dbReference type="ARBA" id="ARBA00004141"/>
    </source>
</evidence>
<name>A0A6A5YQX8_9PLEO</name>
<accession>A0A6A5YQX8</accession>
<feature type="transmembrane region" description="Helical" evidence="7">
    <location>
        <begin position="20"/>
        <end position="42"/>
    </location>
</feature>
<evidence type="ECO:0000256" key="7">
    <source>
        <dbReference type="SAM" id="Phobius"/>
    </source>
</evidence>
<dbReference type="InterPro" id="IPR049326">
    <property type="entry name" value="Rhodopsin_dom_fungi"/>
</dbReference>
<feature type="transmembrane region" description="Helical" evidence="7">
    <location>
        <begin position="95"/>
        <end position="120"/>
    </location>
</feature>
<evidence type="ECO:0000256" key="5">
    <source>
        <dbReference type="ARBA" id="ARBA00038359"/>
    </source>
</evidence>
<dbReference type="GO" id="GO:0016020">
    <property type="term" value="C:membrane"/>
    <property type="evidence" value="ECO:0007669"/>
    <property type="project" value="UniProtKB-SubCell"/>
</dbReference>
<comment type="subcellular location">
    <subcellularLocation>
        <location evidence="1">Membrane</location>
        <topology evidence="1">Multi-pass membrane protein</topology>
    </subcellularLocation>
</comment>
<feature type="region of interest" description="Disordered" evidence="6">
    <location>
        <begin position="305"/>
        <end position="344"/>
    </location>
</feature>
<evidence type="ECO:0000313" key="10">
    <source>
        <dbReference type="Proteomes" id="UP000799770"/>
    </source>
</evidence>
<gene>
    <name evidence="9" type="ORF">BDV96DRAFT_652710</name>
</gene>
<evidence type="ECO:0000256" key="3">
    <source>
        <dbReference type="ARBA" id="ARBA00022989"/>
    </source>
</evidence>
<feature type="domain" description="Rhodopsin" evidence="8">
    <location>
        <begin position="38"/>
        <end position="277"/>
    </location>
</feature>
<evidence type="ECO:0000256" key="2">
    <source>
        <dbReference type="ARBA" id="ARBA00022692"/>
    </source>
</evidence>
<dbReference type="AlphaFoldDB" id="A0A6A5YQX8"/>
<evidence type="ECO:0000256" key="4">
    <source>
        <dbReference type="ARBA" id="ARBA00023136"/>
    </source>
</evidence>
<evidence type="ECO:0000256" key="6">
    <source>
        <dbReference type="SAM" id="MobiDB-lite"/>
    </source>
</evidence>
<dbReference type="Pfam" id="PF20684">
    <property type="entry name" value="Fung_rhodopsin"/>
    <property type="match status" value="1"/>
</dbReference>
<evidence type="ECO:0000313" key="9">
    <source>
        <dbReference type="EMBL" id="KAF2108458.1"/>
    </source>
</evidence>
<reference evidence="9" key="1">
    <citation type="journal article" date="2020" name="Stud. Mycol.">
        <title>101 Dothideomycetes genomes: a test case for predicting lifestyles and emergence of pathogens.</title>
        <authorList>
            <person name="Haridas S."/>
            <person name="Albert R."/>
            <person name="Binder M."/>
            <person name="Bloem J."/>
            <person name="Labutti K."/>
            <person name="Salamov A."/>
            <person name="Andreopoulos B."/>
            <person name="Baker S."/>
            <person name="Barry K."/>
            <person name="Bills G."/>
            <person name="Bluhm B."/>
            <person name="Cannon C."/>
            <person name="Castanera R."/>
            <person name="Culley D."/>
            <person name="Daum C."/>
            <person name="Ezra D."/>
            <person name="Gonzalez J."/>
            <person name="Henrissat B."/>
            <person name="Kuo A."/>
            <person name="Liang C."/>
            <person name="Lipzen A."/>
            <person name="Lutzoni F."/>
            <person name="Magnuson J."/>
            <person name="Mondo S."/>
            <person name="Nolan M."/>
            <person name="Ohm R."/>
            <person name="Pangilinan J."/>
            <person name="Park H.-J."/>
            <person name="Ramirez L."/>
            <person name="Alfaro M."/>
            <person name="Sun H."/>
            <person name="Tritt A."/>
            <person name="Yoshinaga Y."/>
            <person name="Zwiers L.-H."/>
            <person name="Turgeon B."/>
            <person name="Goodwin S."/>
            <person name="Spatafora J."/>
            <person name="Crous P."/>
            <person name="Grigoriev I."/>
        </authorList>
    </citation>
    <scope>NUCLEOTIDE SEQUENCE</scope>
    <source>
        <strain evidence="9">CBS 627.86</strain>
    </source>
</reference>
<dbReference type="InterPro" id="IPR052337">
    <property type="entry name" value="SAT4-like"/>
</dbReference>
<feature type="transmembrane region" description="Helical" evidence="7">
    <location>
        <begin position="132"/>
        <end position="152"/>
    </location>
</feature>
<feature type="transmembrane region" description="Helical" evidence="7">
    <location>
        <begin position="181"/>
        <end position="206"/>
    </location>
</feature>
<keyword evidence="10" id="KW-1185">Reference proteome</keyword>
<feature type="compositionally biased region" description="Basic and acidic residues" evidence="6">
    <location>
        <begin position="317"/>
        <end position="333"/>
    </location>
</feature>
<keyword evidence="4 7" id="KW-0472">Membrane</keyword>
<protein>
    <recommendedName>
        <fullName evidence="8">Rhodopsin domain-containing protein</fullName>
    </recommendedName>
</protein>
<feature type="transmembrane region" description="Helical" evidence="7">
    <location>
        <begin position="213"/>
        <end position="234"/>
    </location>
</feature>
<dbReference type="Proteomes" id="UP000799770">
    <property type="component" value="Unassembled WGS sequence"/>
</dbReference>
<dbReference type="EMBL" id="ML977347">
    <property type="protein sequence ID" value="KAF2108458.1"/>
    <property type="molecule type" value="Genomic_DNA"/>
</dbReference>
<dbReference type="PANTHER" id="PTHR33048:SF146">
    <property type="entry name" value="INTEGRAL MEMBRANE PROTEIN"/>
    <property type="match status" value="1"/>
</dbReference>
<proteinExistence type="inferred from homology"/>
<evidence type="ECO:0000259" key="8">
    <source>
        <dbReference type="Pfam" id="PF20684"/>
    </source>
</evidence>
<organism evidence="9 10">
    <name type="scientific">Lophiotrema nucula</name>
    <dbReference type="NCBI Taxonomy" id="690887"/>
    <lineage>
        <taxon>Eukaryota</taxon>
        <taxon>Fungi</taxon>
        <taxon>Dikarya</taxon>
        <taxon>Ascomycota</taxon>
        <taxon>Pezizomycotina</taxon>
        <taxon>Dothideomycetes</taxon>
        <taxon>Pleosporomycetidae</taxon>
        <taxon>Pleosporales</taxon>
        <taxon>Lophiotremataceae</taxon>
        <taxon>Lophiotrema</taxon>
    </lineage>
</organism>